<dbReference type="Pfam" id="PF14530">
    <property type="entry name" value="DUF4439"/>
    <property type="match status" value="1"/>
</dbReference>
<gene>
    <name evidence="2" type="ORF">GEV26_11505</name>
</gene>
<dbReference type="EMBL" id="CP045737">
    <property type="protein sequence ID" value="QGG41942.1"/>
    <property type="molecule type" value="Genomic_DNA"/>
</dbReference>
<keyword evidence="3" id="KW-1185">Reference proteome</keyword>
<dbReference type="SUPFAM" id="SSF47240">
    <property type="entry name" value="Ferritin-like"/>
    <property type="match status" value="1"/>
</dbReference>
<organism evidence="2 3">
    <name type="scientific">Aeromicrobium yanjiei</name>
    <dbReference type="NCBI Taxonomy" id="2662028"/>
    <lineage>
        <taxon>Bacteria</taxon>
        <taxon>Bacillati</taxon>
        <taxon>Actinomycetota</taxon>
        <taxon>Actinomycetes</taxon>
        <taxon>Propionibacteriales</taxon>
        <taxon>Nocardioidaceae</taxon>
        <taxon>Aeromicrobium</taxon>
    </lineage>
</organism>
<dbReference type="AlphaFoldDB" id="A0A5Q2MLI2"/>
<reference evidence="2 3" key="1">
    <citation type="submission" date="2019-11" db="EMBL/GenBank/DDBJ databases">
        <authorList>
            <person name="Li J."/>
        </authorList>
    </citation>
    <scope>NUCLEOTIDE SEQUENCE [LARGE SCALE GENOMIC DNA]</scope>
    <source>
        <strain evidence="2 3">MF47</strain>
    </source>
</reference>
<dbReference type="Gene3D" id="1.20.1260.10">
    <property type="match status" value="1"/>
</dbReference>
<dbReference type="InterPro" id="IPR012347">
    <property type="entry name" value="Ferritin-like"/>
</dbReference>
<protein>
    <submittedName>
        <fullName evidence="2">DUF4439 domain-containing protein</fullName>
    </submittedName>
</protein>
<sequence length="133" mass="14789">MIAIEDLQTWLALEHEAVWLYPVIGARFADLRPRASTAFRTHRDTRDALERRIRVAGEDPVANRLTYDVGPVDTERRALRAARRLEARISAACLALAGASEGDLRAYAIRNLTRAALAELTWGARPQAFPGLP</sequence>
<dbReference type="RefSeq" id="WP_153653207.1">
    <property type="nucleotide sequence ID" value="NZ_CP045737.1"/>
</dbReference>
<evidence type="ECO:0000313" key="2">
    <source>
        <dbReference type="EMBL" id="QGG41942.1"/>
    </source>
</evidence>
<name>A0A5Q2MLI2_9ACTN</name>
<feature type="domain" description="DUF4439" evidence="1">
    <location>
        <begin position="7"/>
        <end position="133"/>
    </location>
</feature>
<dbReference type="InterPro" id="IPR029447">
    <property type="entry name" value="DUF4439"/>
</dbReference>
<dbReference type="InterPro" id="IPR009078">
    <property type="entry name" value="Ferritin-like_SF"/>
</dbReference>
<dbReference type="KEGG" id="aef:GEV26_11505"/>
<evidence type="ECO:0000259" key="1">
    <source>
        <dbReference type="Pfam" id="PF14530"/>
    </source>
</evidence>
<evidence type="ECO:0000313" key="3">
    <source>
        <dbReference type="Proteomes" id="UP000392064"/>
    </source>
</evidence>
<accession>A0A5Q2MLI2</accession>
<dbReference type="Proteomes" id="UP000392064">
    <property type="component" value="Chromosome"/>
</dbReference>
<proteinExistence type="predicted"/>